<sequence length="551" mass="57543">MPLEPQHRQKALAMKLSRRLSLLVASTVIGLVLFGGIGLQAIRSTMVAERETQARTLLALSKGVLEYFHELETSGKMTTQEAQARAGEALSGLKSGNDYVFARTPENVLVAHAKKERLGKVDVGSKVPDGRTTVEVYRDALAKADPAFVTIYTTRPGADKDAPQIPKLNGVSRFAPWGWTVGTGFFTDDIDAAFRRYAITLVLAGMAIVAVTAGLAVTMARGIFRQLGGEPGVVTEAANRIATGDLGEHLPAAPAGSLVDALARMQGNLQKMMGRIKHSATELNQAANGIAERMGEIRNASSQSAGATAATAAAIEEMTVSVGQIADNARETEANSSRSAELAAGGEQQVSAAADAIKAVSQTVEQAAGRIEGLVDRTRQIGGVARTIQEIAEQTNLLALNAAIEAARAGEQGRGFAVVADEVRKLAERTTKATAEIATTIAAVQADTDSVVTSMQTVLPLVERGVALSNEAAEALRSINGETSETLVKIRDVAHATAEQTAASNSIATNVERIARMVEDSDSAVESASATAHALAGLAGELNEAAASFRV</sequence>
<comment type="subcellular location">
    <subcellularLocation>
        <location evidence="1">Cell membrane</location>
        <topology evidence="1">Multi-pass membrane protein</topology>
    </subcellularLocation>
</comment>
<organism evidence="12 13">
    <name type="scientific">Uliginosibacterium paludis</name>
    <dbReference type="NCBI Taxonomy" id="1615952"/>
    <lineage>
        <taxon>Bacteria</taxon>
        <taxon>Pseudomonadati</taxon>
        <taxon>Pseudomonadota</taxon>
        <taxon>Betaproteobacteria</taxon>
        <taxon>Rhodocyclales</taxon>
        <taxon>Zoogloeaceae</taxon>
        <taxon>Uliginosibacterium</taxon>
    </lineage>
</organism>
<dbReference type="Gene3D" id="1.10.287.950">
    <property type="entry name" value="Methyl-accepting chemotaxis protein"/>
    <property type="match status" value="1"/>
</dbReference>
<evidence type="ECO:0000256" key="5">
    <source>
        <dbReference type="ARBA" id="ARBA00023136"/>
    </source>
</evidence>
<proteinExistence type="inferred from homology"/>
<accession>A0ABV2CTQ5</accession>
<dbReference type="Pfam" id="PF17200">
    <property type="entry name" value="sCache_2"/>
    <property type="match status" value="1"/>
</dbReference>
<dbReference type="InterPro" id="IPR003660">
    <property type="entry name" value="HAMP_dom"/>
</dbReference>
<dbReference type="Pfam" id="PF00015">
    <property type="entry name" value="MCPsignal"/>
    <property type="match status" value="1"/>
</dbReference>
<dbReference type="SMART" id="SM00283">
    <property type="entry name" value="MA"/>
    <property type="match status" value="1"/>
</dbReference>
<dbReference type="RefSeq" id="WP_345928678.1">
    <property type="nucleotide sequence ID" value="NZ_JBDIVF010000007.1"/>
</dbReference>
<comment type="caution">
    <text evidence="12">The sequence shown here is derived from an EMBL/GenBank/DDBJ whole genome shotgun (WGS) entry which is preliminary data.</text>
</comment>
<keyword evidence="4 9" id="KW-1133">Transmembrane helix</keyword>
<evidence type="ECO:0000256" key="7">
    <source>
        <dbReference type="ARBA" id="ARBA00029447"/>
    </source>
</evidence>
<keyword evidence="3 9" id="KW-0812">Transmembrane</keyword>
<name>A0ABV2CTQ5_9RHOO</name>
<evidence type="ECO:0000313" key="12">
    <source>
        <dbReference type="EMBL" id="MET1491157.1"/>
    </source>
</evidence>
<comment type="similarity">
    <text evidence="7">Belongs to the methyl-accepting chemotaxis (MCP) protein family.</text>
</comment>
<dbReference type="PANTHER" id="PTHR32089:SF112">
    <property type="entry name" value="LYSOZYME-LIKE PROTEIN-RELATED"/>
    <property type="match status" value="1"/>
</dbReference>
<dbReference type="InterPro" id="IPR004089">
    <property type="entry name" value="MCPsignal_dom"/>
</dbReference>
<feature type="domain" description="HAMP" evidence="11">
    <location>
        <begin position="234"/>
        <end position="274"/>
    </location>
</feature>
<dbReference type="EMBL" id="JBEWLZ010000009">
    <property type="protein sequence ID" value="MET1491157.1"/>
    <property type="molecule type" value="Genomic_DNA"/>
</dbReference>
<evidence type="ECO:0000256" key="9">
    <source>
        <dbReference type="SAM" id="Phobius"/>
    </source>
</evidence>
<evidence type="ECO:0000256" key="8">
    <source>
        <dbReference type="PROSITE-ProRule" id="PRU00284"/>
    </source>
</evidence>
<evidence type="ECO:0000256" key="2">
    <source>
        <dbReference type="ARBA" id="ARBA00022475"/>
    </source>
</evidence>
<dbReference type="CDD" id="cd11386">
    <property type="entry name" value="MCP_signal"/>
    <property type="match status" value="1"/>
</dbReference>
<dbReference type="PROSITE" id="PS50111">
    <property type="entry name" value="CHEMOTAXIS_TRANSDUC_2"/>
    <property type="match status" value="1"/>
</dbReference>
<keyword evidence="5 9" id="KW-0472">Membrane</keyword>
<keyword evidence="6 8" id="KW-0807">Transducer</keyword>
<reference evidence="12 13" key="1">
    <citation type="submission" date="2024-07" db="EMBL/GenBank/DDBJ databases">
        <title>Uliginosibacterium paludis KCTC:42655.</title>
        <authorList>
            <person name="Kim M.K."/>
        </authorList>
    </citation>
    <scope>NUCLEOTIDE SEQUENCE [LARGE SCALE GENOMIC DNA]</scope>
    <source>
        <strain evidence="12 13">KCTC 42655</strain>
    </source>
</reference>
<evidence type="ECO:0000313" key="13">
    <source>
        <dbReference type="Proteomes" id="UP001548590"/>
    </source>
</evidence>
<gene>
    <name evidence="12" type="ORF">ABVT11_15060</name>
</gene>
<evidence type="ECO:0000259" key="11">
    <source>
        <dbReference type="PROSITE" id="PS50885"/>
    </source>
</evidence>
<protein>
    <submittedName>
        <fullName evidence="12">Methyl-accepting chemotaxis protein</fullName>
    </submittedName>
</protein>
<evidence type="ECO:0000256" key="6">
    <source>
        <dbReference type="ARBA" id="ARBA00023224"/>
    </source>
</evidence>
<evidence type="ECO:0000256" key="1">
    <source>
        <dbReference type="ARBA" id="ARBA00004651"/>
    </source>
</evidence>
<evidence type="ECO:0000259" key="10">
    <source>
        <dbReference type="PROSITE" id="PS50111"/>
    </source>
</evidence>
<dbReference type="SMART" id="SM01049">
    <property type="entry name" value="Cache_2"/>
    <property type="match status" value="1"/>
</dbReference>
<dbReference type="PANTHER" id="PTHR32089">
    <property type="entry name" value="METHYL-ACCEPTING CHEMOTAXIS PROTEIN MCPB"/>
    <property type="match status" value="1"/>
</dbReference>
<evidence type="ECO:0000256" key="4">
    <source>
        <dbReference type="ARBA" id="ARBA00022989"/>
    </source>
</evidence>
<evidence type="ECO:0000256" key="3">
    <source>
        <dbReference type="ARBA" id="ARBA00022692"/>
    </source>
</evidence>
<feature type="transmembrane region" description="Helical" evidence="9">
    <location>
        <begin position="197"/>
        <end position="217"/>
    </location>
</feature>
<keyword evidence="13" id="KW-1185">Reference proteome</keyword>
<keyword evidence="2" id="KW-1003">Cell membrane</keyword>
<feature type="transmembrane region" description="Helical" evidence="9">
    <location>
        <begin position="20"/>
        <end position="42"/>
    </location>
</feature>
<dbReference type="Proteomes" id="UP001548590">
    <property type="component" value="Unassembled WGS sequence"/>
</dbReference>
<dbReference type="InterPro" id="IPR033480">
    <property type="entry name" value="sCache_2"/>
</dbReference>
<dbReference type="Gene3D" id="3.30.450.20">
    <property type="entry name" value="PAS domain"/>
    <property type="match status" value="1"/>
</dbReference>
<feature type="domain" description="Methyl-accepting transducer" evidence="10">
    <location>
        <begin position="279"/>
        <end position="515"/>
    </location>
</feature>
<dbReference type="PROSITE" id="PS50885">
    <property type="entry name" value="HAMP"/>
    <property type="match status" value="1"/>
</dbReference>
<dbReference type="SUPFAM" id="SSF58104">
    <property type="entry name" value="Methyl-accepting chemotaxis protein (MCP) signaling domain"/>
    <property type="match status" value="1"/>
</dbReference>